<keyword evidence="2" id="KW-0812">Transmembrane</keyword>
<feature type="transmembrane region" description="Helical" evidence="2">
    <location>
        <begin position="266"/>
        <end position="287"/>
    </location>
</feature>
<evidence type="ECO:0000256" key="2">
    <source>
        <dbReference type="SAM" id="Phobius"/>
    </source>
</evidence>
<feature type="transmembrane region" description="Helical" evidence="2">
    <location>
        <begin position="532"/>
        <end position="553"/>
    </location>
</feature>
<protein>
    <submittedName>
        <fullName evidence="3">Uncharacterized protein</fullName>
    </submittedName>
</protein>
<organism evidence="3 4">
    <name type="scientific">Apiospora kogelbergensis</name>
    <dbReference type="NCBI Taxonomy" id="1337665"/>
    <lineage>
        <taxon>Eukaryota</taxon>
        <taxon>Fungi</taxon>
        <taxon>Dikarya</taxon>
        <taxon>Ascomycota</taxon>
        <taxon>Pezizomycotina</taxon>
        <taxon>Sordariomycetes</taxon>
        <taxon>Xylariomycetidae</taxon>
        <taxon>Amphisphaeriales</taxon>
        <taxon>Apiosporaceae</taxon>
        <taxon>Apiospora</taxon>
    </lineage>
</organism>
<feature type="transmembrane region" description="Helical" evidence="2">
    <location>
        <begin position="565"/>
        <end position="586"/>
    </location>
</feature>
<dbReference type="Pfam" id="PF06772">
    <property type="entry name" value="LtrA"/>
    <property type="match status" value="1"/>
</dbReference>
<feature type="transmembrane region" description="Helical" evidence="2">
    <location>
        <begin position="228"/>
        <end position="245"/>
    </location>
</feature>
<feature type="transmembrane region" description="Helical" evidence="2">
    <location>
        <begin position="199"/>
        <end position="216"/>
    </location>
</feature>
<proteinExistence type="predicted"/>
<gene>
    <name evidence="3" type="ORF">PG999_006442</name>
</gene>
<evidence type="ECO:0000256" key="1">
    <source>
        <dbReference type="SAM" id="MobiDB-lite"/>
    </source>
</evidence>
<sequence>MSKETELDYAKGRIGIVASRISHSTKAPAHTHGHGNDDEHQPGLVHRPSYLDLPVFTKLFYDLWFVANLNVFASVHDITDEKTLRSFVGFITYGPPFLPPGTSIDLTPGRLLWTTWLMTTIYDVRYTSDSILERCCRAVHLGVMTGFAEIGTSFKPDEQIESVCKAMSWFLAISRFVLALQYALSAWQVRKFLHGRRPLLATAGFHLLAAVAYVVISTRYETGKTSRAYIAWYVLGLLEVALHLLSSQFSPVLTFLGSHFGERLNLLTLIVMGEGVIILAKNITLVVKDTYLKDPSMKLWSGLSQFSTDKPLRSDRTLTCFSKGPALIGIVTSSTALIYIIFQLYFDWMHGEDNMSKKHQVWWAALHLPFHIALVLLVEGTNQFIIWRRISESIGIASYKLLNLDWDKISTSDAITKELEKRVSYWLEKYPPPDLLNAAQGVNTTLSHIRQLPNSFWNDTNVSDTDPAFVEWSKDINDLFFTMVRGIFNNFGVEEPERSGKKSDAQAASPNSHEVIDQTEWLETIAERFRLVFIYAFLCAGFVLLFLTIMHIISKRQGWSPFNYVRTGVCLAISICLLLITTMATNEDAINNFMGSPWMLPIITLSYFTALVLTHLPHPRGFWLGKFRRGVYKGVEEQRLQHGMANVPLKHVPARVVVTRPSRDDDPHEGRRGVFTASELHMVPSPGYDATFDANDPLRSPTHGGTPPGHL</sequence>
<keyword evidence="2" id="KW-0472">Membrane</keyword>
<evidence type="ECO:0000313" key="4">
    <source>
        <dbReference type="Proteomes" id="UP001392437"/>
    </source>
</evidence>
<evidence type="ECO:0000313" key="3">
    <source>
        <dbReference type="EMBL" id="KAK8114373.1"/>
    </source>
</evidence>
<dbReference type="EMBL" id="JAQQWP010000006">
    <property type="protein sequence ID" value="KAK8114373.1"/>
    <property type="molecule type" value="Genomic_DNA"/>
</dbReference>
<dbReference type="InterPro" id="IPR010640">
    <property type="entry name" value="Low_temperature_requirement_A"/>
</dbReference>
<dbReference type="Proteomes" id="UP001392437">
    <property type="component" value="Unassembled WGS sequence"/>
</dbReference>
<dbReference type="PANTHER" id="PTHR42101:SF1">
    <property type="entry name" value="LOW TEMPERATURE REQUIREMENT A"/>
    <property type="match status" value="1"/>
</dbReference>
<reference evidence="3 4" key="1">
    <citation type="submission" date="2023-01" db="EMBL/GenBank/DDBJ databases">
        <title>Analysis of 21 Apiospora genomes using comparative genomics revels a genus with tremendous synthesis potential of carbohydrate active enzymes and secondary metabolites.</title>
        <authorList>
            <person name="Sorensen T."/>
        </authorList>
    </citation>
    <scope>NUCLEOTIDE SEQUENCE [LARGE SCALE GENOMIC DNA]</scope>
    <source>
        <strain evidence="3 4">CBS 117206</strain>
    </source>
</reference>
<comment type="caution">
    <text evidence="3">The sequence shown here is derived from an EMBL/GenBank/DDBJ whole genome shotgun (WGS) entry which is preliminary data.</text>
</comment>
<keyword evidence="4" id="KW-1185">Reference proteome</keyword>
<feature type="transmembrane region" description="Helical" evidence="2">
    <location>
        <begin position="326"/>
        <end position="348"/>
    </location>
</feature>
<dbReference type="AlphaFoldDB" id="A0AAW0QRA6"/>
<keyword evidence="2" id="KW-1133">Transmembrane helix</keyword>
<accession>A0AAW0QRA6</accession>
<name>A0AAW0QRA6_9PEZI</name>
<feature type="transmembrane region" description="Helical" evidence="2">
    <location>
        <begin position="598"/>
        <end position="616"/>
    </location>
</feature>
<feature type="region of interest" description="Disordered" evidence="1">
    <location>
        <begin position="691"/>
        <end position="711"/>
    </location>
</feature>
<dbReference type="PANTHER" id="PTHR42101">
    <property type="entry name" value="CHROMOSOME 16, WHOLE GENOME SHOTGUN SEQUENCE"/>
    <property type="match status" value="1"/>
</dbReference>
<feature type="transmembrane region" description="Helical" evidence="2">
    <location>
        <begin position="360"/>
        <end position="378"/>
    </location>
</feature>